<reference evidence="5" key="1">
    <citation type="submission" date="2021-10" db="EMBL/GenBank/DDBJ databases">
        <title>The complete genome sequence of Leeia sp. TBRC 13508.</title>
        <authorList>
            <person name="Charoenyingcharoen P."/>
            <person name="Yukphan P."/>
        </authorList>
    </citation>
    <scope>NUCLEOTIDE SEQUENCE</scope>
    <source>
        <strain evidence="5">TBRC 13508</strain>
    </source>
</reference>
<dbReference type="Proteomes" id="UP001165395">
    <property type="component" value="Unassembled WGS sequence"/>
</dbReference>
<keyword evidence="1" id="KW-0805">Transcription regulation</keyword>
<dbReference type="PROSITE" id="PS00041">
    <property type="entry name" value="HTH_ARAC_FAMILY_1"/>
    <property type="match status" value="1"/>
</dbReference>
<protein>
    <submittedName>
        <fullName evidence="5">AraC family transcriptional regulator</fullName>
    </submittedName>
</protein>
<accession>A0ABS8D1E9</accession>
<dbReference type="InterPro" id="IPR018060">
    <property type="entry name" value="HTH_AraC"/>
</dbReference>
<dbReference type="Gene3D" id="3.40.50.880">
    <property type="match status" value="1"/>
</dbReference>
<evidence type="ECO:0000313" key="5">
    <source>
        <dbReference type="EMBL" id="MCB6182019.1"/>
    </source>
</evidence>
<gene>
    <name evidence="5" type="ORF">LIN78_00420</name>
</gene>
<comment type="caution">
    <text evidence="5">The sequence shown here is derived from an EMBL/GenBank/DDBJ whole genome shotgun (WGS) entry which is preliminary data.</text>
</comment>
<dbReference type="SUPFAM" id="SSF52317">
    <property type="entry name" value="Class I glutamine amidotransferase-like"/>
    <property type="match status" value="1"/>
</dbReference>
<dbReference type="InterPro" id="IPR002818">
    <property type="entry name" value="DJ-1/PfpI"/>
</dbReference>
<dbReference type="PROSITE" id="PS01124">
    <property type="entry name" value="HTH_ARAC_FAMILY_2"/>
    <property type="match status" value="1"/>
</dbReference>
<evidence type="ECO:0000313" key="6">
    <source>
        <dbReference type="Proteomes" id="UP001165395"/>
    </source>
</evidence>
<keyword evidence="3" id="KW-0804">Transcription</keyword>
<organism evidence="5 6">
    <name type="scientific">Leeia speluncae</name>
    <dbReference type="NCBI Taxonomy" id="2884804"/>
    <lineage>
        <taxon>Bacteria</taxon>
        <taxon>Pseudomonadati</taxon>
        <taxon>Pseudomonadota</taxon>
        <taxon>Betaproteobacteria</taxon>
        <taxon>Neisseriales</taxon>
        <taxon>Leeiaceae</taxon>
        <taxon>Leeia</taxon>
    </lineage>
</organism>
<name>A0ABS8D1E9_9NEIS</name>
<dbReference type="PANTHER" id="PTHR43130:SF3">
    <property type="entry name" value="HTH-TYPE TRANSCRIPTIONAL REGULATOR RV1931C"/>
    <property type="match status" value="1"/>
</dbReference>
<feature type="domain" description="HTH araC/xylS-type" evidence="4">
    <location>
        <begin position="214"/>
        <end position="312"/>
    </location>
</feature>
<sequence length="314" mass="34563">MKKQIAIFAFEGISPFHLSVPAITFSGREIGDTHYEVSVCAERKGLLKTNAGFSIEITHDLTLFSTADIVIIPSWHEDVSITPSAALVEAILSAHQRNAQIIGLCLGAYVLAATGLLDGQSATTHWAFAGDFAARFPAIRLAADVLYIKAGQCMTSAGTAAGLDCCLSMIREQHGAEVANQVARSLVVPPHRQGGQAQYIVQPIPTSKRNGRLDDLMEEIRTNLAADYSIDQTADKALMSRRTFTRQFKQRTGKSFGDWLLDERLFYSQRLLETTSLTIEQIALQAGFNTSVTYRYHFSNQFGVSPIAWRKTFV</sequence>
<dbReference type="EMBL" id="JAJBZT010000001">
    <property type="protein sequence ID" value="MCB6182019.1"/>
    <property type="molecule type" value="Genomic_DNA"/>
</dbReference>
<dbReference type="Pfam" id="PF01965">
    <property type="entry name" value="DJ-1_PfpI"/>
    <property type="match status" value="1"/>
</dbReference>
<keyword evidence="6" id="KW-1185">Reference proteome</keyword>
<dbReference type="Gene3D" id="1.10.10.60">
    <property type="entry name" value="Homeodomain-like"/>
    <property type="match status" value="1"/>
</dbReference>
<dbReference type="InterPro" id="IPR052158">
    <property type="entry name" value="INH-QAR"/>
</dbReference>
<dbReference type="SUPFAM" id="SSF46689">
    <property type="entry name" value="Homeodomain-like"/>
    <property type="match status" value="2"/>
</dbReference>
<keyword evidence="2" id="KW-0238">DNA-binding</keyword>
<evidence type="ECO:0000256" key="1">
    <source>
        <dbReference type="ARBA" id="ARBA00023015"/>
    </source>
</evidence>
<evidence type="ECO:0000256" key="3">
    <source>
        <dbReference type="ARBA" id="ARBA00023163"/>
    </source>
</evidence>
<proteinExistence type="predicted"/>
<evidence type="ECO:0000259" key="4">
    <source>
        <dbReference type="PROSITE" id="PS01124"/>
    </source>
</evidence>
<evidence type="ECO:0000256" key="2">
    <source>
        <dbReference type="ARBA" id="ARBA00023125"/>
    </source>
</evidence>
<dbReference type="RefSeq" id="WP_227177383.1">
    <property type="nucleotide sequence ID" value="NZ_JAJBZT010000001.1"/>
</dbReference>
<dbReference type="Pfam" id="PF12833">
    <property type="entry name" value="HTH_18"/>
    <property type="match status" value="1"/>
</dbReference>
<dbReference type="CDD" id="cd03137">
    <property type="entry name" value="GATase1_AraC_1"/>
    <property type="match status" value="1"/>
</dbReference>
<dbReference type="InterPro" id="IPR029062">
    <property type="entry name" value="Class_I_gatase-like"/>
</dbReference>
<dbReference type="InterPro" id="IPR018062">
    <property type="entry name" value="HTH_AraC-typ_CS"/>
</dbReference>
<dbReference type="InterPro" id="IPR009057">
    <property type="entry name" value="Homeodomain-like_sf"/>
</dbReference>
<dbReference type="SMART" id="SM00342">
    <property type="entry name" value="HTH_ARAC"/>
    <property type="match status" value="1"/>
</dbReference>
<dbReference type="PANTHER" id="PTHR43130">
    <property type="entry name" value="ARAC-FAMILY TRANSCRIPTIONAL REGULATOR"/>
    <property type="match status" value="1"/>
</dbReference>